<protein>
    <submittedName>
        <fullName evidence="2">Neprosin</fullName>
    </submittedName>
</protein>
<dbReference type="InterPro" id="IPR025521">
    <property type="entry name" value="Neprosin_propep"/>
</dbReference>
<reference evidence="2 3" key="1">
    <citation type="submission" date="2023-12" db="EMBL/GenBank/DDBJ databases">
        <title>A high-quality genome assembly for Dillenia turbinata (Dilleniales).</title>
        <authorList>
            <person name="Chanderbali A."/>
        </authorList>
    </citation>
    <scope>NUCLEOTIDE SEQUENCE [LARGE SCALE GENOMIC DNA]</scope>
    <source>
        <strain evidence="2">LSX21</strain>
        <tissue evidence="2">Leaf</tissue>
    </source>
</reference>
<evidence type="ECO:0000313" key="3">
    <source>
        <dbReference type="Proteomes" id="UP001370490"/>
    </source>
</evidence>
<dbReference type="EMBL" id="JBAMMX010000012">
    <property type="protein sequence ID" value="KAK6929668.1"/>
    <property type="molecule type" value="Genomic_DNA"/>
</dbReference>
<evidence type="ECO:0000313" key="2">
    <source>
        <dbReference type="EMBL" id="KAK6929668.1"/>
    </source>
</evidence>
<keyword evidence="3" id="KW-1185">Reference proteome</keyword>
<feature type="non-terminal residue" evidence="2">
    <location>
        <position position="1"/>
    </location>
</feature>
<dbReference type="Pfam" id="PF03080">
    <property type="entry name" value="Neprosin"/>
    <property type="match status" value="1"/>
</dbReference>
<dbReference type="PROSITE" id="PS52045">
    <property type="entry name" value="NEPROSIN_PEP_CD"/>
    <property type="match status" value="1"/>
</dbReference>
<feature type="domain" description="Neprosin PEP catalytic" evidence="1">
    <location>
        <begin position="1"/>
        <end position="136"/>
    </location>
</feature>
<dbReference type="AlphaFoldDB" id="A0AAN8VL89"/>
<evidence type="ECO:0000259" key="1">
    <source>
        <dbReference type="PROSITE" id="PS52045"/>
    </source>
</evidence>
<dbReference type="Proteomes" id="UP001370490">
    <property type="component" value="Unassembled WGS sequence"/>
</dbReference>
<name>A0AAN8VL89_9MAGN</name>
<gene>
    <name evidence="2" type="ORF">RJ641_003762</name>
</gene>
<dbReference type="InterPro" id="IPR004314">
    <property type="entry name" value="Neprosin"/>
</dbReference>
<proteinExistence type="predicted"/>
<sequence length="136" mass="15010">NVPPEISKWRLNNDQYTKKVERNGSEVVYGAWQTWHGGGEGCPDGTIPIRRCTTHDVLSAKCLYDVGKKPRRSPALLHSLAPDAVTTDGHETNNKIAVGAAISPVSLLSGSQYGISIRIWKNPKIGNWWLRFGDNT</sequence>
<comment type="caution">
    <text evidence="2">The sequence shown here is derived from an EMBL/GenBank/DDBJ whole genome shotgun (WGS) entry which is preliminary data.</text>
</comment>
<organism evidence="2 3">
    <name type="scientific">Dillenia turbinata</name>
    <dbReference type="NCBI Taxonomy" id="194707"/>
    <lineage>
        <taxon>Eukaryota</taxon>
        <taxon>Viridiplantae</taxon>
        <taxon>Streptophyta</taxon>
        <taxon>Embryophyta</taxon>
        <taxon>Tracheophyta</taxon>
        <taxon>Spermatophyta</taxon>
        <taxon>Magnoliopsida</taxon>
        <taxon>eudicotyledons</taxon>
        <taxon>Gunneridae</taxon>
        <taxon>Pentapetalae</taxon>
        <taxon>Dilleniales</taxon>
        <taxon>Dilleniaceae</taxon>
        <taxon>Dillenia</taxon>
    </lineage>
</organism>
<dbReference type="Pfam" id="PF14365">
    <property type="entry name" value="Neprosin_AP"/>
    <property type="match status" value="1"/>
</dbReference>
<accession>A0AAN8VL89</accession>